<protein>
    <recommendedName>
        <fullName evidence="4">PH (Pleckstrin Homology) domain-containing protein</fullName>
    </recommendedName>
</protein>
<evidence type="ECO:0000313" key="3">
    <source>
        <dbReference type="Proteomes" id="UP001416393"/>
    </source>
</evidence>
<dbReference type="EMBL" id="JAZHYP010000003">
    <property type="protein sequence ID" value="MEN3323967.1"/>
    <property type="molecule type" value="Genomic_DNA"/>
</dbReference>
<gene>
    <name evidence="2" type="ORF">VP395_09530</name>
</gene>
<accession>A0ABV0AA41</accession>
<proteinExistence type="predicted"/>
<feature type="transmembrane region" description="Helical" evidence="1">
    <location>
        <begin position="20"/>
        <end position="37"/>
    </location>
</feature>
<evidence type="ECO:0000313" key="2">
    <source>
        <dbReference type="EMBL" id="MEN3323967.1"/>
    </source>
</evidence>
<evidence type="ECO:0000256" key="1">
    <source>
        <dbReference type="SAM" id="Phobius"/>
    </source>
</evidence>
<dbReference type="Proteomes" id="UP001416393">
    <property type="component" value="Unassembled WGS sequence"/>
</dbReference>
<feature type="transmembrane region" description="Helical" evidence="1">
    <location>
        <begin position="57"/>
        <end position="74"/>
    </location>
</feature>
<keyword evidence="3" id="KW-1185">Reference proteome</keyword>
<keyword evidence="1" id="KW-0472">Membrane</keyword>
<organism evidence="2 3">
    <name type="scientific">Mariniflexile soesokkakense</name>
    <dbReference type="NCBI Taxonomy" id="1343160"/>
    <lineage>
        <taxon>Bacteria</taxon>
        <taxon>Pseudomonadati</taxon>
        <taxon>Bacteroidota</taxon>
        <taxon>Flavobacteriia</taxon>
        <taxon>Flavobacteriales</taxon>
        <taxon>Flavobacteriaceae</taxon>
        <taxon>Mariniflexile</taxon>
    </lineage>
</organism>
<comment type="caution">
    <text evidence="2">The sequence shown here is derived from an EMBL/GenBank/DDBJ whole genome shotgun (WGS) entry which is preliminary data.</text>
</comment>
<evidence type="ECO:0008006" key="4">
    <source>
        <dbReference type="Google" id="ProtNLM"/>
    </source>
</evidence>
<keyword evidence="1" id="KW-1133">Transmembrane helix</keyword>
<name>A0ABV0AA41_9FLAO</name>
<sequence length="183" mass="21796">MKDEHIIISERNRPYWQIPIASLIFTSAIGLLIFYLYKTDWSDDHLLDLGHNIKSVIYLFAFGVVFCYQKSVYIDTKKSKFRQTFEVGPIKLGEWKTITNLEYVSLFHEPLADGNKIYEINLWYEKNKHWELYEEYDYAEAFKIGFKLSEQLNIDFLDATVPNNYKWIDKKASKESGKVKYFD</sequence>
<dbReference type="RefSeq" id="WP_346241755.1">
    <property type="nucleotide sequence ID" value="NZ_JAZHYP010000003.1"/>
</dbReference>
<keyword evidence="1" id="KW-0812">Transmembrane</keyword>
<reference evidence="2 3" key="1">
    <citation type="submission" date="2024-01" db="EMBL/GenBank/DDBJ databases">
        <title>Mariniflexile litorale sp. nov., isolated from the shallow sediments of the Sea of Japan.</title>
        <authorList>
            <person name="Romanenko L."/>
            <person name="Bystritskaya E."/>
            <person name="Isaeva M."/>
        </authorList>
    </citation>
    <scope>NUCLEOTIDE SEQUENCE [LARGE SCALE GENOMIC DNA]</scope>
    <source>
        <strain evidence="2 3">KCTC 32427</strain>
    </source>
</reference>